<dbReference type="Gene3D" id="3.30.470.20">
    <property type="entry name" value="ATP-grasp fold, B domain"/>
    <property type="match status" value="1"/>
</dbReference>
<dbReference type="InterPro" id="IPR026838">
    <property type="entry name" value="YheC/D"/>
</dbReference>
<dbReference type="Pfam" id="PF14398">
    <property type="entry name" value="ATPgrasp_YheCD"/>
    <property type="match status" value="1"/>
</dbReference>
<dbReference type="EMBL" id="LVWI01000077">
    <property type="protein sequence ID" value="OKP81562.1"/>
    <property type="molecule type" value="Genomic_DNA"/>
</dbReference>
<name>A0ABX3EGD5_9BACL</name>
<reference evidence="1 2" key="1">
    <citation type="submission" date="2016-03" db="EMBL/GenBank/DDBJ databases">
        <authorList>
            <person name="Sant'Anna F.H."/>
            <person name="Ambrosini A."/>
            <person name="Souza R."/>
            <person name="Bach E."/>
            <person name="Fernandes G."/>
            <person name="Balsanelli E."/>
            <person name="Baura V.A."/>
            <person name="Souza E.M."/>
            <person name="Passaglia L."/>
        </authorList>
    </citation>
    <scope>NUCLEOTIDE SEQUENCE [LARGE SCALE GENOMIC DNA]</scope>
    <source>
        <strain evidence="1 2">P26E</strain>
    </source>
</reference>
<proteinExistence type="predicted"/>
<dbReference type="SUPFAM" id="SSF56059">
    <property type="entry name" value="Glutathione synthetase ATP-binding domain-like"/>
    <property type="match status" value="1"/>
</dbReference>
<evidence type="ECO:0000313" key="1">
    <source>
        <dbReference type="EMBL" id="OKP81562.1"/>
    </source>
</evidence>
<sequence length="293" mass="33772">MRIQRVSSKWSKTKVILQNRQLAIFIPETRKYSQEALIELLEIYGTVYIKPDRGTYGSGVMRAEQRTVHLSPSIHQPGNDCAPNHDMENSKIIVEQKVIYILRYAKDVEAFSSLQELHAALLLRIKGRIYLIQQGIDLLHHQDRPFDLRVLTQKNLSGAWETTGMLGRVAAPQKVVTNYHSGGSIFSVHHLLKEHMSPLELKTTIQQLKSLGVKIATQLETAYPDLKEIGLDVAMDPHHDLWLLEVNTLPSIIVFSRFQNKSIYRKIRLYAVAYGRLKRTRSLIYRRKLAKRR</sequence>
<gene>
    <name evidence="1" type="ORF">A3844_25980</name>
</gene>
<keyword evidence="2" id="KW-1185">Reference proteome</keyword>
<dbReference type="Proteomes" id="UP000186058">
    <property type="component" value="Unassembled WGS sequence"/>
</dbReference>
<organism evidence="1 2">
    <name type="scientific">Paenibacillus helianthi</name>
    <dbReference type="NCBI Taxonomy" id="1349432"/>
    <lineage>
        <taxon>Bacteria</taxon>
        <taxon>Bacillati</taxon>
        <taxon>Bacillota</taxon>
        <taxon>Bacilli</taxon>
        <taxon>Bacillales</taxon>
        <taxon>Paenibacillaceae</taxon>
        <taxon>Paenibacillus</taxon>
    </lineage>
</organism>
<comment type="caution">
    <text evidence="1">The sequence shown here is derived from an EMBL/GenBank/DDBJ whole genome shotgun (WGS) entry which is preliminary data.</text>
</comment>
<protein>
    <recommendedName>
        <fullName evidence="3">YheC/YheD family protein</fullName>
    </recommendedName>
</protein>
<accession>A0ABX3EGD5</accession>
<dbReference type="RefSeq" id="WP_074086492.1">
    <property type="nucleotide sequence ID" value="NZ_LVWI01000077.1"/>
</dbReference>
<evidence type="ECO:0000313" key="2">
    <source>
        <dbReference type="Proteomes" id="UP000186058"/>
    </source>
</evidence>
<evidence type="ECO:0008006" key="3">
    <source>
        <dbReference type="Google" id="ProtNLM"/>
    </source>
</evidence>